<feature type="transmembrane region" description="Helical" evidence="7">
    <location>
        <begin position="5"/>
        <end position="22"/>
    </location>
</feature>
<dbReference type="InterPro" id="IPR051679">
    <property type="entry name" value="DASS-Related_Transporters"/>
</dbReference>
<keyword evidence="4" id="KW-0677">Repeat</keyword>
<dbReference type="InterPro" id="IPR036259">
    <property type="entry name" value="MFS_trans_sf"/>
</dbReference>
<evidence type="ECO:0000256" key="4">
    <source>
        <dbReference type="ARBA" id="ARBA00022737"/>
    </source>
</evidence>
<reference evidence="9 10" key="1">
    <citation type="submission" date="2019-02" db="EMBL/GenBank/DDBJ databases">
        <title>Deep-cultivation of Planctomycetes and their phenomic and genomic characterization uncovers novel biology.</title>
        <authorList>
            <person name="Wiegand S."/>
            <person name="Jogler M."/>
            <person name="Boedeker C."/>
            <person name="Pinto D."/>
            <person name="Vollmers J."/>
            <person name="Rivas-Marin E."/>
            <person name="Kohn T."/>
            <person name="Peeters S.H."/>
            <person name="Heuer A."/>
            <person name="Rast P."/>
            <person name="Oberbeckmann S."/>
            <person name="Bunk B."/>
            <person name="Jeske O."/>
            <person name="Meyerdierks A."/>
            <person name="Storesund J.E."/>
            <person name="Kallscheuer N."/>
            <person name="Luecker S."/>
            <person name="Lage O.M."/>
            <person name="Pohl T."/>
            <person name="Merkel B.J."/>
            <person name="Hornburger P."/>
            <person name="Mueller R.-W."/>
            <person name="Bruemmer F."/>
            <person name="Labrenz M."/>
            <person name="Spormann A.M."/>
            <person name="Op den Camp H."/>
            <person name="Overmann J."/>
            <person name="Amann R."/>
            <person name="Jetten M.S.M."/>
            <person name="Mascher T."/>
            <person name="Medema M.H."/>
            <person name="Devos D.P."/>
            <person name="Kaster A.-K."/>
            <person name="Ovreas L."/>
            <person name="Rohde M."/>
            <person name="Galperin M.Y."/>
            <person name="Jogler C."/>
        </authorList>
    </citation>
    <scope>NUCLEOTIDE SEQUENCE [LARGE SCALE GENOMIC DNA]</scope>
    <source>
        <strain evidence="9 10">HG66A1</strain>
    </source>
</reference>
<evidence type="ECO:0000313" key="9">
    <source>
        <dbReference type="EMBL" id="QDT18707.1"/>
    </source>
</evidence>
<feature type="transmembrane region" description="Helical" evidence="7">
    <location>
        <begin position="28"/>
        <end position="45"/>
    </location>
</feature>
<dbReference type="PANTHER" id="PTHR43652">
    <property type="entry name" value="BASIC AMINO ACID ANTIPORTER YFCC-RELATED"/>
    <property type="match status" value="1"/>
</dbReference>
<gene>
    <name evidence="9" type="primary">sdcS_1</name>
    <name evidence="9" type="ORF">HG66A1_04690</name>
</gene>
<feature type="transmembrane region" description="Helical" evidence="7">
    <location>
        <begin position="567"/>
        <end position="587"/>
    </location>
</feature>
<dbReference type="Pfam" id="PF03600">
    <property type="entry name" value="CitMHS"/>
    <property type="match status" value="1"/>
</dbReference>
<accession>A0A517PH49</accession>
<dbReference type="GO" id="GO:0006813">
    <property type="term" value="P:potassium ion transport"/>
    <property type="evidence" value="ECO:0007669"/>
    <property type="project" value="InterPro"/>
</dbReference>
<protein>
    <submittedName>
        <fullName evidence="9">Sodium-dependent dicarboxylate transporter SdcS</fullName>
    </submittedName>
</protein>
<dbReference type="InterPro" id="IPR006037">
    <property type="entry name" value="RCK_C"/>
</dbReference>
<evidence type="ECO:0000256" key="3">
    <source>
        <dbReference type="ARBA" id="ARBA00022692"/>
    </source>
</evidence>
<keyword evidence="6 7" id="KW-0472">Membrane</keyword>
<dbReference type="SUPFAM" id="SSF116726">
    <property type="entry name" value="TrkA C-terminal domain-like"/>
    <property type="match status" value="2"/>
</dbReference>
<evidence type="ECO:0000259" key="8">
    <source>
        <dbReference type="PROSITE" id="PS51202"/>
    </source>
</evidence>
<feature type="transmembrane region" description="Helical" evidence="7">
    <location>
        <begin position="526"/>
        <end position="547"/>
    </location>
</feature>
<name>A0A517PH49_9PLAN</name>
<evidence type="ECO:0000313" key="10">
    <source>
        <dbReference type="Proteomes" id="UP000320421"/>
    </source>
</evidence>
<comment type="subcellular location">
    <subcellularLocation>
        <location evidence="1">Membrane</location>
        <topology evidence="1">Multi-pass membrane protein</topology>
    </subcellularLocation>
</comment>
<proteinExistence type="predicted"/>
<dbReference type="Proteomes" id="UP000320421">
    <property type="component" value="Chromosome"/>
</dbReference>
<dbReference type="PANTHER" id="PTHR43652:SF2">
    <property type="entry name" value="BASIC AMINO ACID ANTIPORTER YFCC-RELATED"/>
    <property type="match status" value="1"/>
</dbReference>
<feature type="transmembrane region" description="Helical" evidence="7">
    <location>
        <begin position="485"/>
        <end position="514"/>
    </location>
</feature>
<keyword evidence="2" id="KW-0813">Transport</keyword>
<dbReference type="GO" id="GO:0008324">
    <property type="term" value="F:monoatomic cation transmembrane transporter activity"/>
    <property type="evidence" value="ECO:0007669"/>
    <property type="project" value="InterPro"/>
</dbReference>
<dbReference type="RefSeq" id="WP_145180452.1">
    <property type="nucleotide sequence ID" value="NZ_CP036266.1"/>
</dbReference>
<feature type="transmembrane region" description="Helical" evidence="7">
    <location>
        <begin position="139"/>
        <end position="158"/>
    </location>
</feature>
<evidence type="ECO:0000256" key="6">
    <source>
        <dbReference type="ARBA" id="ARBA00023136"/>
    </source>
</evidence>
<dbReference type="SUPFAM" id="SSF103473">
    <property type="entry name" value="MFS general substrate transporter"/>
    <property type="match status" value="1"/>
</dbReference>
<dbReference type="Gene3D" id="3.30.70.1450">
    <property type="entry name" value="Regulator of K+ conductance, C-terminal domain"/>
    <property type="match status" value="2"/>
</dbReference>
<evidence type="ECO:0000256" key="2">
    <source>
        <dbReference type="ARBA" id="ARBA00022448"/>
    </source>
</evidence>
<feature type="transmembrane region" description="Helical" evidence="7">
    <location>
        <begin position="98"/>
        <end position="118"/>
    </location>
</feature>
<feature type="transmembrane region" description="Helical" evidence="7">
    <location>
        <begin position="403"/>
        <end position="427"/>
    </location>
</feature>
<evidence type="ECO:0000256" key="1">
    <source>
        <dbReference type="ARBA" id="ARBA00004141"/>
    </source>
</evidence>
<dbReference type="EMBL" id="CP036266">
    <property type="protein sequence ID" value="QDT18707.1"/>
    <property type="molecule type" value="Genomic_DNA"/>
</dbReference>
<evidence type="ECO:0000256" key="7">
    <source>
        <dbReference type="SAM" id="Phobius"/>
    </source>
</evidence>
<evidence type="ECO:0000256" key="5">
    <source>
        <dbReference type="ARBA" id="ARBA00022989"/>
    </source>
</evidence>
<keyword evidence="3 7" id="KW-0812">Transmembrane</keyword>
<dbReference type="Pfam" id="PF02080">
    <property type="entry name" value="TrkA_C"/>
    <property type="match status" value="1"/>
</dbReference>
<feature type="domain" description="RCK C-terminal" evidence="8">
    <location>
        <begin position="295"/>
        <end position="381"/>
    </location>
</feature>
<dbReference type="InterPro" id="IPR004680">
    <property type="entry name" value="Cit_transptr-like_dom"/>
</dbReference>
<dbReference type="PROSITE" id="PS51202">
    <property type="entry name" value="RCK_C"/>
    <property type="match status" value="2"/>
</dbReference>
<dbReference type="InterPro" id="IPR036721">
    <property type="entry name" value="RCK_C_sf"/>
</dbReference>
<keyword evidence="5 7" id="KW-1133">Transmembrane helix</keyword>
<feature type="domain" description="RCK C-terminal" evidence="8">
    <location>
        <begin position="206"/>
        <end position="290"/>
    </location>
</feature>
<dbReference type="FunFam" id="3.30.70.1450:FF:000009">
    <property type="entry name" value="SLC13 family permease"/>
    <property type="match status" value="1"/>
</dbReference>
<dbReference type="GO" id="GO:0005886">
    <property type="term" value="C:plasma membrane"/>
    <property type="evidence" value="ECO:0007669"/>
    <property type="project" value="TreeGrafter"/>
</dbReference>
<dbReference type="OrthoDB" id="9765532at2"/>
<organism evidence="9 10">
    <name type="scientific">Gimesia chilikensis</name>
    <dbReference type="NCBI Taxonomy" id="2605989"/>
    <lineage>
        <taxon>Bacteria</taxon>
        <taxon>Pseudomonadati</taxon>
        <taxon>Planctomycetota</taxon>
        <taxon>Planctomycetia</taxon>
        <taxon>Planctomycetales</taxon>
        <taxon>Planctomycetaceae</taxon>
        <taxon>Gimesia</taxon>
    </lineage>
</organism>
<feature type="transmembrane region" description="Helical" evidence="7">
    <location>
        <begin position="178"/>
        <end position="201"/>
    </location>
</feature>
<dbReference type="AlphaFoldDB" id="A0A517PH49"/>
<keyword evidence="10" id="KW-1185">Reference proteome</keyword>
<sequence>MDWHIVVTFLVLAGVICSLTFLRAGADTILMGGLTILIVSGIVPVNQAMQGFANEGLLAVAFLFVVSEGIRQTGGFSFTGQQLLGHPKSLTDAQARVMVPSAILSAFLNNTPVVAMMMPVISDWAKKMRISISHLMLPLSYAAILGGLCTLVGTSTTLVVNGLLQSQTDRPALTMFEIAWIGVPVMVVGLIYLLVCSRWLLPERKPAITPMDDPREYTVEMVVEPGCPLIGKTIEQAGLRHLPGMYLMEIDRADDVIAAVSSNERLAANDQLVFVGVVESVIDLQKIPGLKPATDQLFKLSGPRSERCLIEAVVSDSFRFLNMSIRTAKFRSNYNAAVIAVARNGQRINKKIGDIELQRGDTLLIEAHPSFIDQQRNSREFFLVSQVEDSTPPRHERAWIARLILLAMIGMVAVFNIPMLVAAMVAAGLMTATRCCSATEAKRSIDWGVLITIAAGLGIGQAIDNSGAARLIANGFTGMANDSPLIVLAILSFITLVFTNLITAKATATLIFPITVATANALGVDLMPFVIAIIISAAACFATPIGYQTNLMVFGPGGYKYGDYLRIGGPLTLIVWLLTVIVVPLVWPFHP</sequence>